<dbReference type="PANTHER" id="PTHR10724">
    <property type="entry name" value="30S RIBOSOMAL PROTEIN S1"/>
    <property type="match status" value="1"/>
</dbReference>
<dbReference type="GO" id="GO:0003735">
    <property type="term" value="F:structural constituent of ribosome"/>
    <property type="evidence" value="ECO:0007669"/>
    <property type="project" value="TreeGrafter"/>
</dbReference>
<evidence type="ECO:0000259" key="4">
    <source>
        <dbReference type="PROSITE" id="PS50126"/>
    </source>
</evidence>
<dbReference type="PANTHER" id="PTHR10724:SF7">
    <property type="entry name" value="SMALL RIBOSOMAL SUBUNIT PROTEIN BS1C"/>
    <property type="match status" value="1"/>
</dbReference>
<dbReference type="Gene3D" id="2.40.50.140">
    <property type="entry name" value="Nucleic acid-binding proteins"/>
    <property type="match status" value="1"/>
</dbReference>
<keyword evidence="3" id="KW-0687">Ribonucleoprotein</keyword>
<dbReference type="GO" id="GO:0006412">
    <property type="term" value="P:translation"/>
    <property type="evidence" value="ECO:0007669"/>
    <property type="project" value="TreeGrafter"/>
</dbReference>
<evidence type="ECO:0000256" key="3">
    <source>
        <dbReference type="ARBA" id="ARBA00023274"/>
    </source>
</evidence>
<evidence type="ECO:0000313" key="6">
    <source>
        <dbReference type="Proteomes" id="UP000660611"/>
    </source>
</evidence>
<reference evidence="5" key="1">
    <citation type="submission" date="2021-01" db="EMBL/GenBank/DDBJ databases">
        <title>Whole genome shotgun sequence of Dactylosporangium siamense NBRC 106093.</title>
        <authorList>
            <person name="Komaki H."/>
            <person name="Tamura T."/>
        </authorList>
    </citation>
    <scope>NUCLEOTIDE SEQUENCE</scope>
    <source>
        <strain evidence="5">NBRC 106093</strain>
    </source>
</reference>
<evidence type="ECO:0000256" key="2">
    <source>
        <dbReference type="ARBA" id="ARBA00022980"/>
    </source>
</evidence>
<dbReference type="PROSITE" id="PS50126">
    <property type="entry name" value="S1"/>
    <property type="match status" value="1"/>
</dbReference>
<dbReference type="SMART" id="SM00316">
    <property type="entry name" value="S1"/>
    <property type="match status" value="1"/>
</dbReference>
<evidence type="ECO:0000313" key="5">
    <source>
        <dbReference type="EMBL" id="GIG52560.1"/>
    </source>
</evidence>
<keyword evidence="2" id="KW-0689">Ribosomal protein</keyword>
<dbReference type="InterPro" id="IPR012340">
    <property type="entry name" value="NA-bd_OB-fold"/>
</dbReference>
<dbReference type="AlphaFoldDB" id="A0A919PXF6"/>
<dbReference type="InterPro" id="IPR003029">
    <property type="entry name" value="S1_domain"/>
</dbReference>
<comment type="similarity">
    <text evidence="1">Belongs to the bacterial ribosomal protein bS1 family.</text>
</comment>
<gene>
    <name evidence="5" type="ORF">Dsi01nite_106010</name>
</gene>
<sequence>MEDDESLATFMATVSVGDTLTGTVAEITPLGAAMLLDGFDGDPVGFIGCLSDGIEGLVHLSELSTTPIETPDQAVQIGDEVMVTVIAIDLLRRRLALSCRR</sequence>
<dbReference type="Proteomes" id="UP000660611">
    <property type="component" value="Unassembled WGS sequence"/>
</dbReference>
<dbReference type="InterPro" id="IPR050437">
    <property type="entry name" value="Ribos_protein_bS1-like"/>
</dbReference>
<protein>
    <recommendedName>
        <fullName evidence="4">S1 motif domain-containing protein</fullName>
    </recommendedName>
</protein>
<organism evidence="5 6">
    <name type="scientific">Dactylosporangium siamense</name>
    <dbReference type="NCBI Taxonomy" id="685454"/>
    <lineage>
        <taxon>Bacteria</taxon>
        <taxon>Bacillati</taxon>
        <taxon>Actinomycetota</taxon>
        <taxon>Actinomycetes</taxon>
        <taxon>Micromonosporales</taxon>
        <taxon>Micromonosporaceae</taxon>
        <taxon>Dactylosporangium</taxon>
    </lineage>
</organism>
<dbReference type="Pfam" id="PF00575">
    <property type="entry name" value="S1"/>
    <property type="match status" value="1"/>
</dbReference>
<comment type="caution">
    <text evidence="5">The sequence shown here is derived from an EMBL/GenBank/DDBJ whole genome shotgun (WGS) entry which is preliminary data.</text>
</comment>
<dbReference type="GO" id="GO:0022627">
    <property type="term" value="C:cytosolic small ribosomal subunit"/>
    <property type="evidence" value="ECO:0007669"/>
    <property type="project" value="TreeGrafter"/>
</dbReference>
<evidence type="ECO:0000256" key="1">
    <source>
        <dbReference type="ARBA" id="ARBA00006767"/>
    </source>
</evidence>
<feature type="domain" description="S1 motif" evidence="4">
    <location>
        <begin position="17"/>
        <end position="100"/>
    </location>
</feature>
<keyword evidence="6" id="KW-1185">Reference proteome</keyword>
<name>A0A919PXF6_9ACTN</name>
<dbReference type="GO" id="GO:0003729">
    <property type="term" value="F:mRNA binding"/>
    <property type="evidence" value="ECO:0007669"/>
    <property type="project" value="TreeGrafter"/>
</dbReference>
<proteinExistence type="inferred from homology"/>
<dbReference type="SUPFAM" id="SSF50249">
    <property type="entry name" value="Nucleic acid-binding proteins"/>
    <property type="match status" value="1"/>
</dbReference>
<dbReference type="EMBL" id="BONQ01000182">
    <property type="protein sequence ID" value="GIG52560.1"/>
    <property type="molecule type" value="Genomic_DNA"/>
</dbReference>
<accession>A0A919PXF6</accession>